<dbReference type="AlphaFoldDB" id="A0AAD5K8D9"/>
<reference evidence="2" key="1">
    <citation type="journal article" date="2022" name="IScience">
        <title>Evolution of zygomycete secretomes and the origins of terrestrial fungal ecologies.</title>
        <authorList>
            <person name="Chang Y."/>
            <person name="Wang Y."/>
            <person name="Mondo S."/>
            <person name="Ahrendt S."/>
            <person name="Andreopoulos W."/>
            <person name="Barry K."/>
            <person name="Beard J."/>
            <person name="Benny G.L."/>
            <person name="Blankenship S."/>
            <person name="Bonito G."/>
            <person name="Cuomo C."/>
            <person name="Desiro A."/>
            <person name="Gervers K.A."/>
            <person name="Hundley H."/>
            <person name="Kuo A."/>
            <person name="LaButti K."/>
            <person name="Lang B.F."/>
            <person name="Lipzen A."/>
            <person name="O'Donnell K."/>
            <person name="Pangilinan J."/>
            <person name="Reynolds N."/>
            <person name="Sandor L."/>
            <person name="Smith M.E."/>
            <person name="Tsang A."/>
            <person name="Grigoriev I.V."/>
            <person name="Stajich J.E."/>
            <person name="Spatafora J.W."/>
        </authorList>
    </citation>
    <scope>NUCLEOTIDE SEQUENCE</scope>
    <source>
        <strain evidence="2">RSA 2281</strain>
    </source>
</reference>
<name>A0AAD5K8D9_9FUNG</name>
<proteinExistence type="predicted"/>
<feature type="region of interest" description="Disordered" evidence="1">
    <location>
        <begin position="54"/>
        <end position="108"/>
    </location>
</feature>
<feature type="compositionally biased region" description="Basic and acidic residues" evidence="1">
    <location>
        <begin position="89"/>
        <end position="104"/>
    </location>
</feature>
<evidence type="ECO:0000256" key="1">
    <source>
        <dbReference type="SAM" id="MobiDB-lite"/>
    </source>
</evidence>
<feature type="compositionally biased region" description="Low complexity" evidence="1">
    <location>
        <begin position="56"/>
        <end position="70"/>
    </location>
</feature>
<gene>
    <name evidence="2" type="ORF">BDA99DRAFT_533936</name>
</gene>
<dbReference type="EMBL" id="JAIXMP010000005">
    <property type="protein sequence ID" value="KAI9273115.1"/>
    <property type="molecule type" value="Genomic_DNA"/>
</dbReference>
<feature type="region of interest" description="Disordered" evidence="1">
    <location>
        <begin position="292"/>
        <end position="319"/>
    </location>
</feature>
<evidence type="ECO:0000313" key="3">
    <source>
        <dbReference type="Proteomes" id="UP001209540"/>
    </source>
</evidence>
<keyword evidence="3" id="KW-1185">Reference proteome</keyword>
<organism evidence="2 3">
    <name type="scientific">Phascolomyces articulosus</name>
    <dbReference type="NCBI Taxonomy" id="60185"/>
    <lineage>
        <taxon>Eukaryota</taxon>
        <taxon>Fungi</taxon>
        <taxon>Fungi incertae sedis</taxon>
        <taxon>Mucoromycota</taxon>
        <taxon>Mucoromycotina</taxon>
        <taxon>Mucoromycetes</taxon>
        <taxon>Mucorales</taxon>
        <taxon>Lichtheimiaceae</taxon>
        <taxon>Phascolomyces</taxon>
    </lineage>
</organism>
<reference evidence="2" key="2">
    <citation type="submission" date="2023-02" db="EMBL/GenBank/DDBJ databases">
        <authorList>
            <consortium name="DOE Joint Genome Institute"/>
            <person name="Mondo S.J."/>
            <person name="Chang Y."/>
            <person name="Wang Y."/>
            <person name="Ahrendt S."/>
            <person name="Andreopoulos W."/>
            <person name="Barry K."/>
            <person name="Beard J."/>
            <person name="Benny G.L."/>
            <person name="Blankenship S."/>
            <person name="Bonito G."/>
            <person name="Cuomo C."/>
            <person name="Desiro A."/>
            <person name="Gervers K.A."/>
            <person name="Hundley H."/>
            <person name="Kuo A."/>
            <person name="LaButti K."/>
            <person name="Lang B.F."/>
            <person name="Lipzen A."/>
            <person name="O'Donnell K."/>
            <person name="Pangilinan J."/>
            <person name="Reynolds N."/>
            <person name="Sandor L."/>
            <person name="Smith M.W."/>
            <person name="Tsang A."/>
            <person name="Grigoriev I.V."/>
            <person name="Stajich J.E."/>
            <person name="Spatafora J.W."/>
        </authorList>
    </citation>
    <scope>NUCLEOTIDE SEQUENCE</scope>
    <source>
        <strain evidence="2">RSA 2281</strain>
    </source>
</reference>
<feature type="compositionally biased region" description="Polar residues" evidence="1">
    <location>
        <begin position="300"/>
        <end position="319"/>
    </location>
</feature>
<protein>
    <submittedName>
        <fullName evidence="2">Uncharacterized protein</fullName>
    </submittedName>
</protein>
<sequence>MSASVAHLPTQYHLLPMPTGIGIDDSFSRDLLRQFDRRRSRLHVEMAQLENRHSIHIIPITPSPTSSTSHHSSHHQNGQPNLPPEDEPLEQRRQLQQEREELVRRRSSAGELLRRSSAYLRAKWRILRSEESNFSTASLPAPPSKIAINTTISIPHFHNSNNNTINNSNSQQQQLPSAIHYATVQPPVITQYPPKPLVYAPVEPMEDVYQEDHHQQQQKQRKALHRISLPILSVHRNKSLIDKKKKRRFSDSVDHHQHQQQQRSIVGTSCDTIGQRAKKWTQFINCRPLKKSRKGKERVTLTTTTTSNGAITEQQPYSS</sequence>
<evidence type="ECO:0000313" key="2">
    <source>
        <dbReference type="EMBL" id="KAI9273115.1"/>
    </source>
</evidence>
<accession>A0AAD5K8D9</accession>
<dbReference type="Proteomes" id="UP001209540">
    <property type="component" value="Unassembled WGS sequence"/>
</dbReference>
<comment type="caution">
    <text evidence="2">The sequence shown here is derived from an EMBL/GenBank/DDBJ whole genome shotgun (WGS) entry which is preliminary data.</text>
</comment>